<dbReference type="SMART" id="SM00367">
    <property type="entry name" value="LRR_CC"/>
    <property type="match status" value="10"/>
</dbReference>
<dbReference type="SUPFAM" id="SSF52047">
    <property type="entry name" value="RNI-like"/>
    <property type="match status" value="3"/>
</dbReference>
<keyword evidence="4" id="KW-1185">Reference proteome</keyword>
<dbReference type="Pfam" id="PF24758">
    <property type="entry name" value="LRR_At5g56370"/>
    <property type="match status" value="1"/>
</dbReference>
<evidence type="ECO:0000313" key="4">
    <source>
        <dbReference type="Proteomes" id="UP000824469"/>
    </source>
</evidence>
<evidence type="ECO:0000313" key="3">
    <source>
        <dbReference type="EMBL" id="KAH9321095.1"/>
    </source>
</evidence>
<dbReference type="PANTHER" id="PTHR34709">
    <property type="entry name" value="OS10G0396666 PROTEIN"/>
    <property type="match status" value="1"/>
</dbReference>
<protein>
    <recommendedName>
        <fullName evidence="2">F-box domain-containing protein</fullName>
    </recommendedName>
</protein>
<dbReference type="OMA" id="CEDERWP"/>
<dbReference type="SMART" id="SM00256">
    <property type="entry name" value="FBOX"/>
    <property type="match status" value="1"/>
</dbReference>
<reference evidence="3 4" key="1">
    <citation type="journal article" date="2021" name="Nat. Plants">
        <title>The Taxus genome provides insights into paclitaxel biosynthesis.</title>
        <authorList>
            <person name="Xiong X."/>
            <person name="Gou J."/>
            <person name="Liao Q."/>
            <person name="Li Y."/>
            <person name="Zhou Q."/>
            <person name="Bi G."/>
            <person name="Li C."/>
            <person name="Du R."/>
            <person name="Wang X."/>
            <person name="Sun T."/>
            <person name="Guo L."/>
            <person name="Liang H."/>
            <person name="Lu P."/>
            <person name="Wu Y."/>
            <person name="Zhang Z."/>
            <person name="Ro D.K."/>
            <person name="Shang Y."/>
            <person name="Huang S."/>
            <person name="Yan J."/>
        </authorList>
    </citation>
    <scope>NUCLEOTIDE SEQUENCE [LARGE SCALE GENOMIC DNA]</scope>
    <source>
        <strain evidence="3">Ta-2019</strain>
    </source>
</reference>
<proteinExistence type="predicted"/>
<dbReference type="InterPro" id="IPR055312">
    <property type="entry name" value="FBL15-like"/>
</dbReference>
<feature type="domain" description="F-box" evidence="2">
    <location>
        <begin position="428"/>
        <end position="474"/>
    </location>
</feature>
<dbReference type="InterPro" id="IPR055411">
    <property type="entry name" value="LRR_FXL15/At3g58940/PEG3-like"/>
</dbReference>
<dbReference type="InterPro" id="IPR006553">
    <property type="entry name" value="Leu-rich_rpt_Cys-con_subtyp"/>
</dbReference>
<evidence type="ECO:0000256" key="1">
    <source>
        <dbReference type="SAM" id="MobiDB-lite"/>
    </source>
</evidence>
<dbReference type="Pfam" id="PF12937">
    <property type="entry name" value="F-box-like"/>
    <property type="match status" value="1"/>
</dbReference>
<dbReference type="InterPro" id="IPR001810">
    <property type="entry name" value="F-box_dom"/>
</dbReference>
<dbReference type="CDD" id="cd22109">
    <property type="entry name" value="F-box_FBXO41"/>
    <property type="match status" value="1"/>
</dbReference>
<dbReference type="AlphaFoldDB" id="A0AA38LG88"/>
<dbReference type="Proteomes" id="UP000824469">
    <property type="component" value="Unassembled WGS sequence"/>
</dbReference>
<dbReference type="EMBL" id="JAHRHJ020000003">
    <property type="protein sequence ID" value="KAH9321095.1"/>
    <property type="molecule type" value="Genomic_DNA"/>
</dbReference>
<dbReference type="PROSITE" id="PS50181">
    <property type="entry name" value="FBOX"/>
    <property type="match status" value="1"/>
</dbReference>
<gene>
    <name evidence="3" type="ORF">KI387_015734</name>
</gene>
<accession>A0AA38LG88</accession>
<organism evidence="3 4">
    <name type="scientific">Taxus chinensis</name>
    <name type="common">Chinese yew</name>
    <name type="synonym">Taxus wallichiana var. chinensis</name>
    <dbReference type="NCBI Taxonomy" id="29808"/>
    <lineage>
        <taxon>Eukaryota</taxon>
        <taxon>Viridiplantae</taxon>
        <taxon>Streptophyta</taxon>
        <taxon>Embryophyta</taxon>
        <taxon>Tracheophyta</taxon>
        <taxon>Spermatophyta</taxon>
        <taxon>Pinopsida</taxon>
        <taxon>Pinidae</taxon>
        <taxon>Conifers II</taxon>
        <taxon>Cupressales</taxon>
        <taxon>Taxaceae</taxon>
        <taxon>Taxus</taxon>
    </lineage>
</organism>
<sequence>MIEMADGRYRGTMWGLNKCSVGEEAVSSSRMVGSPRIDLVVSAESRVVENSAGLVESDFLDFDEQFASPERQNLEGLWNCAGPSIGLSVNSANLNSTNLNSTNFGLYGDARAESSFSGRILRNEAVQDRCLNGVSLSSGIVRSLRLEVGSSHEARTESGFERRIPREEAEQDRCWNGASSSSGFVRSLRLEVGCSHETRAEDSFDQGIFREEVEKIQCLNVVSSSSGVVSSKCLEVGSSSQQFDPTGSSDRLLQGISTLRDFHTPPEFQFFPISAWEGGSDDDELLLDAVPNPSQLQKACILEHVREVERGSSISGVHFLSEKMPISSMFALPCINDPDIMQNKRAKVLGNSLSGHFAATCPLDTVSPSFSSVTDFCLSRISSSGGTSHLVPPNSLTGNDEHGEAMDSISGGDDDNGDERCLDYREDPEVRMDLTDDLLHMVFSFLDHSNLCKAAMVCKQWQSASSHEDFWKSLIFENCKITIDQVAQMCRRYSKAVELNVRGAPFVAELVCEAMYSLRNLKVLVLGRGSLSEGFFSGLVNCSVLDRLSISEATLGNSTQEILVRHDSLRHLQITRCRVTRISIRCPQLETLSLKRSGMASAMLTCPQLCELDVASCHKFSDAGVRIAATSCPLLTFLDMSNCSYVSDETLREIAAACSNLHVLDASYCPNISLEAVRLPMLTDMKLQGCEGINASSMASLSHCLMLEALQLDFCWLLTSVTLDLPRLQNISLVNCRKFVELNLRSPVLSSINVSNCPILNRIDIISNALQKLVLQKQRSLTTVSLQCLHLHEVDLTECESLTNSICKVFSEKGGCPMLNSLILDSCESLTEVLLNSTSLTTLSLVGCRAMTNLELACPKLQKVFLDGCDHLEEALLYPVGLHSLNLGICPRLSKLEMEAPQMTLLELKGCGVLSQASINCPQLLSLDASFCSQLQDDCVFATTSSCPMIESLILMSCPSIGTKGLFSLKLLSNLRLLDLSYTFLTNLQPVFETCSRLKVLKLQACKYLMDTSLDALHRGQALPELCELDLSYSSLCQSAIEKLLARCPHLTHVSLNGCANMYDLDWGLEAGKLYNDTCIDNAVSVHTGHTGVNEFENSFDWMDAERIQDRLLENLNCVGCSNIKKVTIPASAFCLHLSSLNLSLSANLKEIDLGCRNLISLNLSNCLALEILKLDCPRLTSLFLQACGIEEQEIGSAIRKCNSLETLDVRLCPKISLTGISRLRMISPGLKRLFSSVAV</sequence>
<comment type="caution">
    <text evidence="3">The sequence shown here is derived from an EMBL/GenBank/DDBJ whole genome shotgun (WGS) entry which is preliminary data.</text>
</comment>
<evidence type="ECO:0000259" key="2">
    <source>
        <dbReference type="PROSITE" id="PS50181"/>
    </source>
</evidence>
<dbReference type="FunFam" id="3.80.10.10:FF:000357">
    <property type="entry name" value="F-box/LRR-repeat protein 15"/>
    <property type="match status" value="1"/>
</dbReference>
<dbReference type="Gene3D" id="3.80.10.10">
    <property type="entry name" value="Ribonuclease Inhibitor"/>
    <property type="match status" value="3"/>
</dbReference>
<feature type="region of interest" description="Disordered" evidence="1">
    <location>
        <begin position="384"/>
        <end position="421"/>
    </location>
</feature>
<dbReference type="InterPro" id="IPR032675">
    <property type="entry name" value="LRR_dom_sf"/>
</dbReference>
<name>A0AA38LG88_TAXCH</name>
<dbReference type="PANTHER" id="PTHR34709:SF57">
    <property type="entry name" value="F-BOX DOMAIN-CONTAINING PROTEIN"/>
    <property type="match status" value="1"/>
</dbReference>